<reference evidence="2 3" key="1">
    <citation type="submission" date="2021-01" db="EMBL/GenBank/DDBJ databases">
        <title>Draft genome sequence of Micromonospora sp. strain STR1_7.</title>
        <authorList>
            <person name="Karlyshev A."/>
            <person name="Jawad R."/>
        </authorList>
    </citation>
    <scope>NUCLEOTIDE SEQUENCE [LARGE SCALE GENOMIC DNA]</scope>
    <source>
        <strain evidence="2 3">STR1-7</strain>
    </source>
</reference>
<evidence type="ECO:0000313" key="3">
    <source>
        <dbReference type="Proteomes" id="UP000601027"/>
    </source>
</evidence>
<dbReference type="Proteomes" id="UP000601027">
    <property type="component" value="Unassembled WGS sequence"/>
</dbReference>
<keyword evidence="1" id="KW-0472">Membrane</keyword>
<keyword evidence="1" id="KW-0812">Transmembrane</keyword>
<keyword evidence="3" id="KW-1185">Reference proteome</keyword>
<sequence length="200" mass="22674">MLWACVQLSGWLVRAELGDLATWIGALANVATLAFALVASVVGLRVYRIESGRDRRAEDERRERRLDEKRAQASLVSAWLAQQELEVITTRSSDSQPLLRPRPRWGVNVLNASTAPIYHVIVFYRWSANPYDAAAGDEMRVVPPHQGGIWQLLPESIRRRVEMDVDPQFAVDVAVEFRDAAGRWWRRGWDGLLSEAPDRA</sequence>
<evidence type="ECO:0000256" key="1">
    <source>
        <dbReference type="SAM" id="Phobius"/>
    </source>
</evidence>
<comment type="caution">
    <text evidence="2">The sequence shown here is derived from an EMBL/GenBank/DDBJ whole genome shotgun (WGS) entry which is preliminary data.</text>
</comment>
<evidence type="ECO:0000313" key="2">
    <source>
        <dbReference type="EMBL" id="MBM0230861.1"/>
    </source>
</evidence>
<dbReference type="RefSeq" id="WP_203173344.1">
    <property type="nucleotide sequence ID" value="NZ_JAEVHM010000005.1"/>
</dbReference>
<gene>
    <name evidence="2" type="ORF">JNW91_02590</name>
</gene>
<proteinExistence type="predicted"/>
<organism evidence="2 3">
    <name type="scientific">Micromonospora parastrephiae</name>
    <dbReference type="NCBI Taxonomy" id="2806101"/>
    <lineage>
        <taxon>Bacteria</taxon>
        <taxon>Bacillati</taxon>
        <taxon>Actinomycetota</taxon>
        <taxon>Actinomycetes</taxon>
        <taxon>Micromonosporales</taxon>
        <taxon>Micromonosporaceae</taxon>
        <taxon>Micromonospora</taxon>
    </lineage>
</organism>
<dbReference type="EMBL" id="JAEVHM010000005">
    <property type="protein sequence ID" value="MBM0230861.1"/>
    <property type="molecule type" value="Genomic_DNA"/>
</dbReference>
<keyword evidence="1" id="KW-1133">Transmembrane helix</keyword>
<protein>
    <submittedName>
        <fullName evidence="2">Uncharacterized protein</fullName>
    </submittedName>
</protein>
<feature type="transmembrane region" description="Helical" evidence="1">
    <location>
        <begin position="20"/>
        <end position="47"/>
    </location>
</feature>
<accession>A0ABS1XNM4</accession>
<name>A0ABS1XNM4_9ACTN</name>